<proteinExistence type="predicted"/>
<comment type="caution">
    <text evidence="1">The sequence shown here is derived from an EMBL/GenBank/DDBJ whole genome shotgun (WGS) entry which is preliminary data.</text>
</comment>
<reference evidence="1 2" key="1">
    <citation type="journal article" date="2018" name="bioRxiv">
        <title>Evidence of independent acquisition and adaption of ultra-small bacteria to human hosts across the highly diverse yet reduced genomes of the phylum Saccharibacteria.</title>
        <authorList>
            <person name="McLean J.S."/>
            <person name="Bor B."/>
            <person name="To T.T."/>
            <person name="Liu Q."/>
            <person name="Kearns K.A."/>
            <person name="Solden L.M."/>
            <person name="Wrighton K.C."/>
            <person name="He X."/>
            <person name="Shi W."/>
        </authorList>
    </citation>
    <scope>NUCLEOTIDE SEQUENCE [LARGE SCALE GENOMIC DNA]</scope>
    <source>
        <strain evidence="1 2">TM7_G3_2_Rum_HOT_351B</strain>
    </source>
</reference>
<keyword evidence="2" id="KW-1185">Reference proteome</keyword>
<dbReference type="RefSeq" id="WP_206660886.1">
    <property type="nucleotide sequence ID" value="NZ_PRLM01000002.1"/>
</dbReference>
<gene>
    <name evidence="1" type="ORF">G3RUM_00189</name>
</gene>
<organism evidence="1 2">
    <name type="scientific">Candidatus Nanosyncoccus alces</name>
    <dbReference type="NCBI Taxonomy" id="2171997"/>
    <lineage>
        <taxon>Bacteria</taxon>
        <taxon>Candidatus Saccharimonadota</taxon>
        <taxon>Candidatus Nanosyncoccalia</taxon>
        <taxon>Candidatus Nanosyncoccales</taxon>
        <taxon>Candidatus Nanosyncoccaceae</taxon>
        <taxon>Candidatus Nanosyncoccus</taxon>
    </lineage>
</organism>
<accession>A0ABY0FM08</accession>
<protein>
    <submittedName>
        <fullName evidence="1">Uncharacterized protein</fullName>
    </submittedName>
</protein>
<name>A0ABY0FM08_9BACT</name>
<dbReference type="Proteomes" id="UP001191019">
    <property type="component" value="Unassembled WGS sequence"/>
</dbReference>
<reference evidence="1 2" key="2">
    <citation type="journal article" date="2020" name="Cell Rep.">
        <title>Acquisition and Adaptation of Ultra-small Parasitic Reduced Genome Bacteria to Mammalian Hosts.</title>
        <authorList>
            <person name="McLean J.S."/>
            <person name="Bor B."/>
            <person name="Kerns K.A."/>
            <person name="Liu Q."/>
            <person name="To T.T."/>
            <person name="Solden L."/>
            <person name="Hendrickson E.L."/>
            <person name="Wrighton K."/>
            <person name="Shi W."/>
            <person name="He X."/>
        </authorList>
    </citation>
    <scope>NUCLEOTIDE SEQUENCE [LARGE SCALE GENOMIC DNA]</scope>
    <source>
        <strain evidence="1 2">TM7_G3_2_Rum_HOT_351B</strain>
    </source>
</reference>
<evidence type="ECO:0000313" key="2">
    <source>
        <dbReference type="Proteomes" id="UP001191019"/>
    </source>
</evidence>
<sequence>MELTESPVRDAIHELKTYSLETLAQRFDVRLFGRGKRVFARLDAEDDSWYYFSLAYIPRALNNREVNDAIIQMFFIGKWRVHKLSLWAEPEDINHYGNDPNKTFFHLVNR</sequence>
<evidence type="ECO:0000313" key="1">
    <source>
        <dbReference type="EMBL" id="RYC74914.1"/>
    </source>
</evidence>
<dbReference type="EMBL" id="PRLM01000002">
    <property type="protein sequence ID" value="RYC74914.1"/>
    <property type="molecule type" value="Genomic_DNA"/>
</dbReference>